<dbReference type="InterPro" id="IPR024087">
    <property type="entry name" value="Creatininase-like_sf"/>
</dbReference>
<reference evidence="6 7" key="1">
    <citation type="submission" date="2021-05" db="EMBL/GenBank/DDBJ databases">
        <title>The draft genome of Geobacter chapellei DSM 13688.</title>
        <authorList>
            <person name="Xu Z."/>
            <person name="Masuda Y."/>
            <person name="Itoh H."/>
            <person name="Senoo K."/>
        </authorList>
    </citation>
    <scope>NUCLEOTIDE SEQUENCE [LARGE SCALE GENOMIC DNA]</scope>
    <source>
        <strain evidence="6 7">DSM 13688</strain>
    </source>
</reference>
<evidence type="ECO:0000313" key="6">
    <source>
        <dbReference type="EMBL" id="MBT1071530.1"/>
    </source>
</evidence>
<evidence type="ECO:0000313" key="7">
    <source>
        <dbReference type="Proteomes" id="UP000784128"/>
    </source>
</evidence>
<comment type="similarity">
    <text evidence="5">Belongs to the creatininase superfamily.</text>
</comment>
<evidence type="ECO:0000256" key="5">
    <source>
        <dbReference type="ARBA" id="ARBA00024029"/>
    </source>
</evidence>
<name>A0ABS5U787_9BACT</name>
<accession>A0ABS5U787</accession>
<proteinExistence type="inferred from homology"/>
<dbReference type="PANTHER" id="PTHR35005:SF1">
    <property type="entry name" value="2-AMINO-5-FORMYLAMINO-6-RIBOSYLAMINOPYRIMIDIN-4(3H)-ONE 5'-MONOPHOSPHATE DEFORMYLASE"/>
    <property type="match status" value="1"/>
</dbReference>
<comment type="caution">
    <text evidence="6">The sequence shown here is derived from an EMBL/GenBank/DDBJ whole genome shotgun (WGS) entry which is preliminary data.</text>
</comment>
<keyword evidence="7" id="KW-1185">Reference proteome</keyword>
<gene>
    <name evidence="6" type="ORF">KJB30_07035</name>
</gene>
<evidence type="ECO:0000256" key="3">
    <source>
        <dbReference type="ARBA" id="ARBA00022801"/>
    </source>
</evidence>
<dbReference type="RefSeq" id="WP_214297332.1">
    <property type="nucleotide sequence ID" value="NZ_JAHDYS010000005.1"/>
</dbReference>
<dbReference type="Proteomes" id="UP000784128">
    <property type="component" value="Unassembled WGS sequence"/>
</dbReference>
<keyword evidence="4" id="KW-0862">Zinc</keyword>
<dbReference type="InterPro" id="IPR003785">
    <property type="entry name" value="Creatininase/forma_Hydrolase"/>
</dbReference>
<evidence type="ECO:0000256" key="1">
    <source>
        <dbReference type="ARBA" id="ARBA00001947"/>
    </source>
</evidence>
<dbReference type="SUPFAM" id="SSF102215">
    <property type="entry name" value="Creatininase"/>
    <property type="match status" value="1"/>
</dbReference>
<protein>
    <submittedName>
        <fullName evidence="6">Creatininase family protein</fullName>
    </submittedName>
</protein>
<sequence>MIIQEMTMTEFEAGLACSRTVVIPFGSVEEHGPHLPLSTDTLEAFEVARKAAGIIPLFVAPPVHYGNCRSTLCHPGTISISTTTLRMLFKDIVRSLRNQGMRNFIALSGHAGGAHCMALQDAGEELITELMDIEIAVVTELDLARAAGRGLVETAGDSHAGEIETSRILHSHPHLVKGSAPCEFPSFPPGILVRNKRRFWPGGVWGDPGKASAEKGALLEDLVVGKLVDLVKLLESGEFK</sequence>
<dbReference type="PANTHER" id="PTHR35005">
    <property type="entry name" value="3-DEHYDRO-SCYLLO-INOSOSE HYDROLASE"/>
    <property type="match status" value="1"/>
</dbReference>
<dbReference type="Gene3D" id="3.40.50.10310">
    <property type="entry name" value="Creatininase"/>
    <property type="match status" value="1"/>
</dbReference>
<evidence type="ECO:0000256" key="2">
    <source>
        <dbReference type="ARBA" id="ARBA00022723"/>
    </source>
</evidence>
<dbReference type="Pfam" id="PF02633">
    <property type="entry name" value="Creatininase"/>
    <property type="match status" value="1"/>
</dbReference>
<dbReference type="EMBL" id="JAHDYS010000005">
    <property type="protein sequence ID" value="MBT1071530.1"/>
    <property type="molecule type" value="Genomic_DNA"/>
</dbReference>
<evidence type="ECO:0000256" key="4">
    <source>
        <dbReference type="ARBA" id="ARBA00022833"/>
    </source>
</evidence>
<organism evidence="6 7">
    <name type="scientific">Pelotalea chapellei</name>
    <dbReference type="NCBI Taxonomy" id="44671"/>
    <lineage>
        <taxon>Bacteria</taxon>
        <taxon>Pseudomonadati</taxon>
        <taxon>Thermodesulfobacteriota</taxon>
        <taxon>Desulfuromonadia</taxon>
        <taxon>Geobacterales</taxon>
        <taxon>Geobacteraceae</taxon>
        <taxon>Pelotalea</taxon>
    </lineage>
</organism>
<keyword evidence="3" id="KW-0378">Hydrolase</keyword>
<keyword evidence="2" id="KW-0479">Metal-binding</keyword>
<comment type="cofactor">
    <cofactor evidence="1">
        <name>Zn(2+)</name>
        <dbReference type="ChEBI" id="CHEBI:29105"/>
    </cofactor>
</comment>